<accession>A0AAE0YW10</accession>
<feature type="compositionally biased region" description="Polar residues" evidence="9">
    <location>
        <begin position="821"/>
        <end position="832"/>
    </location>
</feature>
<evidence type="ECO:0000256" key="2">
    <source>
        <dbReference type="ARBA" id="ARBA00022692"/>
    </source>
</evidence>
<dbReference type="AlphaFoldDB" id="A0AAE0YW10"/>
<feature type="region of interest" description="Disordered" evidence="9">
    <location>
        <begin position="813"/>
        <end position="832"/>
    </location>
</feature>
<feature type="region of interest" description="Disordered" evidence="9">
    <location>
        <begin position="567"/>
        <end position="599"/>
    </location>
</feature>
<evidence type="ECO:0000313" key="12">
    <source>
        <dbReference type="EMBL" id="KAK3757945.1"/>
    </source>
</evidence>
<evidence type="ECO:0000256" key="10">
    <source>
        <dbReference type="SAM" id="Phobius"/>
    </source>
</evidence>
<keyword evidence="6 8" id="KW-0675">Receptor</keyword>
<dbReference type="Pfam" id="PF00001">
    <property type="entry name" value="7tm_1"/>
    <property type="match status" value="1"/>
</dbReference>
<evidence type="ECO:0000313" key="13">
    <source>
        <dbReference type="Proteomes" id="UP001283361"/>
    </source>
</evidence>
<evidence type="ECO:0000256" key="5">
    <source>
        <dbReference type="ARBA" id="ARBA00023136"/>
    </source>
</evidence>
<feature type="compositionally biased region" description="Low complexity" evidence="9">
    <location>
        <begin position="573"/>
        <end position="584"/>
    </location>
</feature>
<feature type="transmembrane region" description="Helical" evidence="10">
    <location>
        <begin position="845"/>
        <end position="868"/>
    </location>
</feature>
<feature type="transmembrane region" description="Helical" evidence="10">
    <location>
        <begin position="109"/>
        <end position="128"/>
    </location>
</feature>
<evidence type="ECO:0000259" key="11">
    <source>
        <dbReference type="PROSITE" id="PS50262"/>
    </source>
</evidence>
<reference evidence="12" key="1">
    <citation type="journal article" date="2023" name="G3 (Bethesda)">
        <title>A reference genome for the long-term kleptoplast-retaining sea slug Elysia crispata morphotype clarki.</title>
        <authorList>
            <person name="Eastman K.E."/>
            <person name="Pendleton A.L."/>
            <person name="Shaikh M.A."/>
            <person name="Suttiyut T."/>
            <person name="Ogas R."/>
            <person name="Tomko P."/>
            <person name="Gavelis G."/>
            <person name="Widhalm J.R."/>
            <person name="Wisecaver J.H."/>
        </authorList>
    </citation>
    <scope>NUCLEOTIDE SEQUENCE</scope>
    <source>
        <strain evidence="12">ECLA1</strain>
    </source>
</reference>
<keyword evidence="3 10" id="KW-1133">Transmembrane helix</keyword>
<sequence>MSGNWSEGPAGSLSSDHGAFLLNPVALPDPLRYIYIIYLLLILFIGVPGNILIALVYGRTQTKNTCDWFILFMSVTDCTVCLLSPLLHLRYELQINVPWMSGTLCGMEHWLQLTAMLSSCHYLTAIALDRYVKICNSRLPTLTPKIAPYACLLSFISSAVICMYPSLDSFHSDACGMFDPRGFETSRKVYFTLIFCGFVVCFILVTFAYWNVCKQIFIKVKTKRRLYENNGLHGASQKKHVEEPEEPDQSEFRVNSCNWFISRLFKTVRVVCCCQRHDPNAYSKSSELTEGGDGTPLSEQFPLTNTNCLKRSNLSLDSDNASTDKDQKVPVKTSKLSDDNLLLYDVRNGSDRNNENAASSGRHEVFQLEKEIYDKPTSFTSADCSSSVPQNSLDVGDTKLTLLSLTKASWPSTEEEPTPSAEMPVSFYLENLVSQGENVELRIQDNKTSEQNSTMKTQDLKKTSIPNNEDVHEKDHLIKKSIDFDAMSQSMRSNVFVNKLSLLEESEPHSILPKNNLKHALVECSVTAGGTEFVQTSLLTHSKSQPLMWSYESGPVTNTLGIPAVSKSHGTDSSFLNNSRLSNSTEYDSSTAANTQASPHQFLRSRSAGGNINSWLCERFNSLRPSGCIKNNIPPQTSGFAQVRSCNNDTPDAYVGGTVNLEVTKQTDQEDDQQLRLNKKVSSVSKIKTISETVDTTDPKSDIATSPGNVTNLLDSRHSRLVSGDSNFRSNKSLCQTPTPSPSVKASFGKKLLGSHGKTLTVATRAHHPSLKSMNSNSIDSVTGVYTRDDDEIEEDLPTASFMNRWRSQVRRKAKTRRNKGLTSSGKSMCSSTGKRFARERQITFMLISVTATFLLASAPSWVIWVVLMWEPSILTKGLISKLIVVISVAVNLLNFISSWFIFYAFNPSFRKKCRDLVPWLPVGKANAENDDNVADV</sequence>
<feature type="compositionally biased region" description="Polar residues" evidence="9">
    <location>
        <begin position="585"/>
        <end position="599"/>
    </location>
</feature>
<feature type="region of interest" description="Disordered" evidence="9">
    <location>
        <begin position="282"/>
        <end position="303"/>
    </location>
</feature>
<evidence type="ECO:0000256" key="3">
    <source>
        <dbReference type="ARBA" id="ARBA00022989"/>
    </source>
</evidence>
<evidence type="ECO:0000256" key="6">
    <source>
        <dbReference type="ARBA" id="ARBA00023170"/>
    </source>
</evidence>
<feature type="region of interest" description="Disordered" evidence="9">
    <location>
        <begin position="725"/>
        <end position="746"/>
    </location>
</feature>
<keyword evidence="7 8" id="KW-0807">Transducer</keyword>
<proteinExistence type="inferred from homology"/>
<dbReference type="InterPro" id="IPR017452">
    <property type="entry name" value="GPCR_Rhodpsn_7TM"/>
</dbReference>
<feature type="transmembrane region" description="Helical" evidence="10">
    <location>
        <begin position="880"/>
        <end position="906"/>
    </location>
</feature>
<name>A0AAE0YW10_9GAST</name>
<evidence type="ECO:0000256" key="8">
    <source>
        <dbReference type="RuleBase" id="RU000688"/>
    </source>
</evidence>
<dbReference type="InterPro" id="IPR000276">
    <property type="entry name" value="GPCR_Rhodpsn"/>
</dbReference>
<keyword evidence="5 10" id="KW-0472">Membrane</keyword>
<comment type="subcellular location">
    <subcellularLocation>
        <location evidence="1">Membrane</location>
        <topology evidence="1">Multi-pass membrane protein</topology>
    </subcellularLocation>
</comment>
<dbReference type="PANTHER" id="PTHR24238">
    <property type="entry name" value="G-PROTEIN COUPLED RECEPTOR"/>
    <property type="match status" value="1"/>
</dbReference>
<feature type="transmembrane region" description="Helical" evidence="10">
    <location>
        <begin position="149"/>
        <end position="167"/>
    </location>
</feature>
<comment type="similarity">
    <text evidence="8">Belongs to the G-protein coupled receptor 1 family.</text>
</comment>
<dbReference type="GO" id="GO:0004930">
    <property type="term" value="F:G protein-coupled receptor activity"/>
    <property type="evidence" value="ECO:0007669"/>
    <property type="project" value="UniProtKB-KW"/>
</dbReference>
<evidence type="ECO:0000256" key="7">
    <source>
        <dbReference type="ARBA" id="ARBA00023224"/>
    </source>
</evidence>
<dbReference type="EMBL" id="JAWDGP010005302">
    <property type="protein sequence ID" value="KAK3757945.1"/>
    <property type="molecule type" value="Genomic_DNA"/>
</dbReference>
<dbReference type="CDD" id="cd00637">
    <property type="entry name" value="7tm_classA_rhodopsin-like"/>
    <property type="match status" value="1"/>
</dbReference>
<feature type="transmembrane region" description="Helical" evidence="10">
    <location>
        <begin position="189"/>
        <end position="212"/>
    </location>
</feature>
<evidence type="ECO:0000256" key="1">
    <source>
        <dbReference type="ARBA" id="ARBA00004141"/>
    </source>
</evidence>
<feature type="transmembrane region" description="Helical" evidence="10">
    <location>
        <begin position="33"/>
        <end position="57"/>
    </location>
</feature>
<dbReference type="Proteomes" id="UP001283361">
    <property type="component" value="Unassembled WGS sequence"/>
</dbReference>
<feature type="domain" description="G-protein coupled receptors family 1 profile" evidence="11">
    <location>
        <begin position="49"/>
        <end position="140"/>
    </location>
</feature>
<dbReference type="PANTHER" id="PTHR24238:SF47">
    <property type="entry name" value="ECDYSTEROIDS_DOPAMINE RECEPTOR-RELATED"/>
    <property type="match status" value="1"/>
</dbReference>
<dbReference type="SUPFAM" id="SSF81321">
    <property type="entry name" value="Family A G protein-coupled receptor-like"/>
    <property type="match status" value="1"/>
</dbReference>
<keyword evidence="4 8" id="KW-0297">G-protein coupled receptor</keyword>
<dbReference type="PROSITE" id="PS00237">
    <property type="entry name" value="G_PROTEIN_RECEP_F1_1"/>
    <property type="match status" value="1"/>
</dbReference>
<feature type="compositionally biased region" description="Polar residues" evidence="9">
    <location>
        <begin position="725"/>
        <end position="744"/>
    </location>
</feature>
<evidence type="ECO:0000256" key="4">
    <source>
        <dbReference type="ARBA" id="ARBA00023040"/>
    </source>
</evidence>
<feature type="transmembrane region" description="Helical" evidence="10">
    <location>
        <begin position="69"/>
        <end position="89"/>
    </location>
</feature>
<gene>
    <name evidence="12" type="ORF">RRG08_058259</name>
</gene>
<protein>
    <recommendedName>
        <fullName evidence="11">G-protein coupled receptors family 1 profile domain-containing protein</fullName>
    </recommendedName>
</protein>
<dbReference type="PROSITE" id="PS50262">
    <property type="entry name" value="G_PROTEIN_RECEP_F1_2"/>
    <property type="match status" value="1"/>
</dbReference>
<dbReference type="Gene3D" id="1.20.1070.10">
    <property type="entry name" value="Rhodopsin 7-helix transmembrane proteins"/>
    <property type="match status" value="2"/>
</dbReference>
<organism evidence="12 13">
    <name type="scientific">Elysia crispata</name>
    <name type="common">lettuce slug</name>
    <dbReference type="NCBI Taxonomy" id="231223"/>
    <lineage>
        <taxon>Eukaryota</taxon>
        <taxon>Metazoa</taxon>
        <taxon>Spiralia</taxon>
        <taxon>Lophotrochozoa</taxon>
        <taxon>Mollusca</taxon>
        <taxon>Gastropoda</taxon>
        <taxon>Heterobranchia</taxon>
        <taxon>Euthyneura</taxon>
        <taxon>Panpulmonata</taxon>
        <taxon>Sacoglossa</taxon>
        <taxon>Placobranchoidea</taxon>
        <taxon>Plakobranchidae</taxon>
        <taxon>Elysia</taxon>
    </lineage>
</organism>
<keyword evidence="2 8" id="KW-0812">Transmembrane</keyword>
<dbReference type="GO" id="GO:0016020">
    <property type="term" value="C:membrane"/>
    <property type="evidence" value="ECO:0007669"/>
    <property type="project" value="UniProtKB-SubCell"/>
</dbReference>
<dbReference type="PRINTS" id="PR00237">
    <property type="entry name" value="GPCRRHODOPSN"/>
</dbReference>
<evidence type="ECO:0000256" key="9">
    <source>
        <dbReference type="SAM" id="MobiDB-lite"/>
    </source>
</evidence>
<keyword evidence="13" id="KW-1185">Reference proteome</keyword>
<comment type="caution">
    <text evidence="12">The sequence shown here is derived from an EMBL/GenBank/DDBJ whole genome shotgun (WGS) entry which is preliminary data.</text>
</comment>